<dbReference type="GO" id="GO:0008476">
    <property type="term" value="F:protein-tyrosine sulfotransferase activity"/>
    <property type="evidence" value="ECO:0007669"/>
    <property type="project" value="InterPro"/>
</dbReference>
<keyword evidence="1 2" id="KW-0808">Transferase</keyword>
<reference evidence="2 3" key="1">
    <citation type="submission" date="2018-09" db="EMBL/GenBank/DDBJ databases">
        <title>Sphingomonas peninsula sp. nov., isolated from fildes peninsula, Antarctic soil.</title>
        <authorList>
            <person name="Yingchao G."/>
        </authorList>
    </citation>
    <scope>NUCLEOTIDE SEQUENCE [LARGE SCALE GENOMIC DNA]</scope>
    <source>
        <strain evidence="2 3">YZ-8</strain>
    </source>
</reference>
<protein>
    <submittedName>
        <fullName evidence="2">Sulfotransferase</fullName>
    </submittedName>
</protein>
<dbReference type="PANTHER" id="PTHR12788">
    <property type="entry name" value="PROTEIN-TYROSINE SULFOTRANSFERASE 2"/>
    <property type="match status" value="1"/>
</dbReference>
<name>A0A494TLQ4_SPHPE</name>
<accession>A0A494TLQ4</accession>
<dbReference type="EMBL" id="CP032829">
    <property type="protein sequence ID" value="AYJ86756.1"/>
    <property type="molecule type" value="Genomic_DNA"/>
</dbReference>
<dbReference type="Gene3D" id="3.40.50.300">
    <property type="entry name" value="P-loop containing nucleotide triphosphate hydrolases"/>
    <property type="match status" value="1"/>
</dbReference>
<dbReference type="AlphaFoldDB" id="A0A494TLQ4"/>
<gene>
    <name evidence="2" type="ORF">D3Y57_13285</name>
</gene>
<proteinExistence type="predicted"/>
<dbReference type="InterPro" id="IPR027417">
    <property type="entry name" value="P-loop_NTPase"/>
</dbReference>
<dbReference type="InterPro" id="IPR026634">
    <property type="entry name" value="TPST-like"/>
</dbReference>
<dbReference type="KEGG" id="spha:D3Y57_13285"/>
<evidence type="ECO:0000313" key="3">
    <source>
        <dbReference type="Proteomes" id="UP000276254"/>
    </source>
</evidence>
<dbReference type="PANTHER" id="PTHR12788:SF10">
    <property type="entry name" value="PROTEIN-TYROSINE SULFOTRANSFERASE"/>
    <property type="match status" value="1"/>
</dbReference>
<organism evidence="2 3">
    <name type="scientific">Sphingomonas paeninsulae</name>
    <dbReference type="NCBI Taxonomy" id="2319844"/>
    <lineage>
        <taxon>Bacteria</taxon>
        <taxon>Pseudomonadati</taxon>
        <taxon>Pseudomonadota</taxon>
        <taxon>Alphaproteobacteria</taxon>
        <taxon>Sphingomonadales</taxon>
        <taxon>Sphingomonadaceae</taxon>
        <taxon>Sphingomonas</taxon>
    </lineage>
</organism>
<keyword evidence="3" id="KW-1185">Reference proteome</keyword>
<evidence type="ECO:0000256" key="1">
    <source>
        <dbReference type="ARBA" id="ARBA00022679"/>
    </source>
</evidence>
<evidence type="ECO:0000313" key="2">
    <source>
        <dbReference type="EMBL" id="AYJ86756.1"/>
    </source>
</evidence>
<dbReference type="SUPFAM" id="SSF52540">
    <property type="entry name" value="P-loop containing nucleoside triphosphate hydrolases"/>
    <property type="match status" value="1"/>
</dbReference>
<sequence>MSICCLPATAVRALANFTVQRASTSFCAAFAGLLGQLIGCLAHLDSILLLLGVALLGSGNKRCVNDLSTHCKMTIGAQPVVEGIEQHCDRYYSEAARYVDLKAGSLLVDKFPMHLTKVPVMHRLFPHANFILALRHPYDVVLSCFITSFRLNNAMTNFLDLKTAAETYDLVFNYWEQCISVIPTNVHVFRYESMIVDREAELRSLFKYLELDWDGSALDHTRTAVDRGVISTASYSQVTEPIYSRATGRWERYREHMTGVLPILAPWAERFGYEA</sequence>
<dbReference type="Proteomes" id="UP000276254">
    <property type="component" value="Chromosome"/>
</dbReference>
<dbReference type="Pfam" id="PF13469">
    <property type="entry name" value="Sulfotransfer_3"/>
    <property type="match status" value="1"/>
</dbReference>
<dbReference type="OrthoDB" id="9800698at2"/>